<feature type="signal peptide" evidence="12">
    <location>
        <begin position="1"/>
        <end position="16"/>
    </location>
</feature>
<accession>A0ABR1FI45</accession>
<dbReference type="PROSITE" id="PS50920">
    <property type="entry name" value="SOLCAR"/>
    <property type="match status" value="3"/>
</dbReference>
<keyword evidence="8" id="KW-0496">Mitochondrion</keyword>
<evidence type="ECO:0000313" key="14">
    <source>
        <dbReference type="Proteomes" id="UP001363151"/>
    </source>
</evidence>
<evidence type="ECO:0000256" key="10">
    <source>
        <dbReference type="PROSITE-ProRule" id="PRU00282"/>
    </source>
</evidence>
<comment type="caution">
    <text evidence="13">The sequence shown here is derived from an EMBL/GenBank/DDBJ whole genome shotgun (WGS) entry which is preliminary data.</text>
</comment>
<gene>
    <name evidence="13" type="ORF">SO694_00071111</name>
</gene>
<evidence type="ECO:0000256" key="7">
    <source>
        <dbReference type="ARBA" id="ARBA00022989"/>
    </source>
</evidence>
<keyword evidence="9 10" id="KW-0472">Membrane</keyword>
<dbReference type="Pfam" id="PF00153">
    <property type="entry name" value="Mito_carr"/>
    <property type="match status" value="2"/>
</dbReference>
<dbReference type="SUPFAM" id="SSF103506">
    <property type="entry name" value="Mitochondrial carrier"/>
    <property type="match status" value="1"/>
</dbReference>
<protein>
    <submittedName>
        <fullName evidence="13">Phosphate ion transmembrane transporter</fullName>
    </submittedName>
</protein>
<dbReference type="PANTHER" id="PTHR45671:SF12">
    <property type="entry name" value="MITOCHONDRIAL PHOSPHATE CARRIER PROTEIN"/>
    <property type="match status" value="1"/>
</dbReference>
<comment type="similarity">
    <text evidence="2 11">Belongs to the mitochondrial carrier (TC 2.A.29) family.</text>
</comment>
<feature type="chain" id="PRO_5045595309" evidence="12">
    <location>
        <begin position="17"/>
        <end position="310"/>
    </location>
</feature>
<dbReference type="InterPro" id="IPR044677">
    <property type="entry name" value="SLC25A3/Pic2/Mir1-like"/>
</dbReference>
<evidence type="ECO:0000256" key="6">
    <source>
        <dbReference type="ARBA" id="ARBA00022792"/>
    </source>
</evidence>
<proteinExistence type="inferred from homology"/>
<evidence type="ECO:0000256" key="1">
    <source>
        <dbReference type="ARBA" id="ARBA00004448"/>
    </source>
</evidence>
<reference evidence="13 14" key="1">
    <citation type="submission" date="2024-03" db="EMBL/GenBank/DDBJ databases">
        <title>Aureococcus anophagefferens CCMP1851 and Kratosvirus quantuckense: Draft genome of a second virus-susceptible host strain in the model system.</title>
        <authorList>
            <person name="Chase E."/>
            <person name="Truchon A.R."/>
            <person name="Schepens W."/>
            <person name="Wilhelm S.W."/>
        </authorList>
    </citation>
    <scope>NUCLEOTIDE SEQUENCE [LARGE SCALE GENOMIC DNA]</scope>
    <source>
        <strain evidence="13 14">CCMP1851</strain>
    </source>
</reference>
<dbReference type="PANTHER" id="PTHR45671">
    <property type="entry name" value="SOLUTE CARRIER FAMILY 25 (MITOCHONDRIAL CARRIER PHOSPHATE CARRIER), MEMBER 3, LIKE-RELATED-RELATED"/>
    <property type="match status" value="1"/>
</dbReference>
<keyword evidence="12" id="KW-0732">Signal</keyword>
<organism evidence="13 14">
    <name type="scientific">Aureococcus anophagefferens</name>
    <name type="common">Harmful bloom alga</name>
    <dbReference type="NCBI Taxonomy" id="44056"/>
    <lineage>
        <taxon>Eukaryota</taxon>
        <taxon>Sar</taxon>
        <taxon>Stramenopiles</taxon>
        <taxon>Ochrophyta</taxon>
        <taxon>Pelagophyceae</taxon>
        <taxon>Pelagomonadales</taxon>
        <taxon>Pelagomonadaceae</taxon>
        <taxon>Aureococcus</taxon>
    </lineage>
</organism>
<evidence type="ECO:0000256" key="4">
    <source>
        <dbReference type="ARBA" id="ARBA00022692"/>
    </source>
</evidence>
<evidence type="ECO:0000256" key="3">
    <source>
        <dbReference type="ARBA" id="ARBA00022448"/>
    </source>
</evidence>
<evidence type="ECO:0000256" key="8">
    <source>
        <dbReference type="ARBA" id="ARBA00023128"/>
    </source>
</evidence>
<comment type="subcellular location">
    <subcellularLocation>
        <location evidence="1">Mitochondrion inner membrane</location>
        <topology evidence="1">Multi-pass membrane protein</topology>
    </subcellularLocation>
</comment>
<evidence type="ECO:0000256" key="9">
    <source>
        <dbReference type="ARBA" id="ARBA00023136"/>
    </source>
</evidence>
<name>A0ABR1FI45_AURAN</name>
<feature type="repeat" description="Solcar" evidence="10">
    <location>
        <begin position="217"/>
        <end position="302"/>
    </location>
</feature>
<sequence length="310" mass="32121">MRIALFVAACVASTDALGAGSAGGLDWRYFAAGGVSAAVSHGYTTPLDVIKTRMQTNPELYNGSVPLALSEILQNEGAAFLLQGLGPTCVGYGLEGALKFGCYELAKPIFKSVTPSDFANAILASCVAGGVAALVLCPPEDVRIRMVSDPAYARNSVEGFKRRVAEDGPLASFAAVPAMMAKQVPYTMGKQVSFDYACELVHALLVAVCSAELLETVDGFTPVIAALPAAVLACVLSHPGDAVLTQFFKRGPQPGGVAGSVGLLMKEGGGPLALFTGLKARLLHVIGIIWVQLIIYDKVKVALGLPATGH</sequence>
<dbReference type="InterPro" id="IPR023395">
    <property type="entry name" value="MCP_dom_sf"/>
</dbReference>
<feature type="repeat" description="Solcar" evidence="10">
    <location>
        <begin position="116"/>
        <end position="200"/>
    </location>
</feature>
<evidence type="ECO:0000256" key="11">
    <source>
        <dbReference type="RuleBase" id="RU000488"/>
    </source>
</evidence>
<keyword evidence="3 11" id="KW-0813">Transport</keyword>
<keyword evidence="14" id="KW-1185">Reference proteome</keyword>
<keyword evidence="5" id="KW-0677">Repeat</keyword>
<evidence type="ECO:0000256" key="2">
    <source>
        <dbReference type="ARBA" id="ARBA00006375"/>
    </source>
</evidence>
<evidence type="ECO:0000313" key="13">
    <source>
        <dbReference type="EMBL" id="KAK7231174.1"/>
    </source>
</evidence>
<evidence type="ECO:0000256" key="12">
    <source>
        <dbReference type="SAM" id="SignalP"/>
    </source>
</evidence>
<dbReference type="Proteomes" id="UP001363151">
    <property type="component" value="Unassembled WGS sequence"/>
</dbReference>
<dbReference type="Gene3D" id="1.50.40.10">
    <property type="entry name" value="Mitochondrial carrier domain"/>
    <property type="match status" value="1"/>
</dbReference>
<dbReference type="EMBL" id="JBBJCI010000419">
    <property type="protein sequence ID" value="KAK7231174.1"/>
    <property type="molecule type" value="Genomic_DNA"/>
</dbReference>
<feature type="repeat" description="Solcar" evidence="10">
    <location>
        <begin position="28"/>
        <end position="109"/>
    </location>
</feature>
<keyword evidence="6" id="KW-0999">Mitochondrion inner membrane</keyword>
<keyword evidence="7" id="KW-1133">Transmembrane helix</keyword>
<dbReference type="InterPro" id="IPR018108">
    <property type="entry name" value="MCP_transmembrane"/>
</dbReference>
<keyword evidence="4 10" id="KW-0812">Transmembrane</keyword>
<evidence type="ECO:0000256" key="5">
    <source>
        <dbReference type="ARBA" id="ARBA00022737"/>
    </source>
</evidence>